<dbReference type="GO" id="GO:0016020">
    <property type="term" value="C:membrane"/>
    <property type="evidence" value="ECO:0007669"/>
    <property type="project" value="InterPro"/>
</dbReference>
<dbReference type="SMART" id="SM00062">
    <property type="entry name" value="PBPb"/>
    <property type="match status" value="1"/>
</dbReference>
<keyword evidence="8" id="KW-1185">Reference proteome</keyword>
<evidence type="ECO:0000313" key="8">
    <source>
        <dbReference type="Proteomes" id="UP000538292"/>
    </source>
</evidence>
<reference evidence="7 8" key="1">
    <citation type="submission" date="2020-07" db="EMBL/GenBank/DDBJ databases">
        <title>Thermoactinomyces phylogeny.</title>
        <authorList>
            <person name="Dunlap C."/>
        </authorList>
    </citation>
    <scope>NUCLEOTIDE SEQUENCE [LARGE SCALE GENOMIC DNA]</scope>
    <source>
        <strain evidence="7 8">AMNI-1</strain>
    </source>
</reference>
<evidence type="ECO:0000259" key="5">
    <source>
        <dbReference type="SMART" id="SM00062"/>
    </source>
</evidence>
<dbReference type="InterPro" id="IPR018313">
    <property type="entry name" value="SBP_3_CS"/>
</dbReference>
<organism evidence="7 8">
    <name type="scientific">Thermoactinomyces mirandus</name>
    <dbReference type="NCBI Taxonomy" id="2756294"/>
    <lineage>
        <taxon>Bacteria</taxon>
        <taxon>Bacillati</taxon>
        <taxon>Bacillota</taxon>
        <taxon>Bacilli</taxon>
        <taxon>Bacillales</taxon>
        <taxon>Thermoactinomycetaceae</taxon>
        <taxon>Thermoactinomyces</taxon>
    </lineage>
</organism>
<evidence type="ECO:0000259" key="6">
    <source>
        <dbReference type="SMART" id="SM00079"/>
    </source>
</evidence>
<sequence>MKKEVFAIRLARITFVCILVLSFLALTACSPVKPEGQLTLQRGTFTFAMSGLYKPFNYHETEKGSRLTGFDVDIGKALAKEMGLRPNPVAVPWETIIAGLQMRKYDAIIGSMGITNKRKKAVNFTDPYYRSGAQIFVAKENLSIRSADDLKGKTIGVVKATTFKDVALEYSSDIVEYTSDITALQDLPTGRVDAVITDRAVGLYAMSKMNFLIKDIDTPLTEDEMGIAIHKGDRELRQKLNQALEQIIKDGTYEKISYRYFNRNILRTTTDENNKE</sequence>
<dbReference type="PANTHER" id="PTHR35936">
    <property type="entry name" value="MEMBRANE-BOUND LYTIC MUREIN TRANSGLYCOSYLASE F"/>
    <property type="match status" value="1"/>
</dbReference>
<keyword evidence="3" id="KW-0732">Signal</keyword>
<dbReference type="GO" id="GO:0030313">
    <property type="term" value="C:cell envelope"/>
    <property type="evidence" value="ECO:0007669"/>
    <property type="project" value="UniProtKB-SubCell"/>
</dbReference>
<dbReference type="SUPFAM" id="SSF53850">
    <property type="entry name" value="Periplasmic binding protein-like II"/>
    <property type="match status" value="1"/>
</dbReference>
<evidence type="ECO:0000256" key="1">
    <source>
        <dbReference type="ARBA" id="ARBA00004196"/>
    </source>
</evidence>
<dbReference type="PROSITE" id="PS01039">
    <property type="entry name" value="SBP_BACTERIAL_3"/>
    <property type="match status" value="1"/>
</dbReference>
<dbReference type="PROSITE" id="PS51257">
    <property type="entry name" value="PROKAR_LIPOPROTEIN"/>
    <property type="match status" value="1"/>
</dbReference>
<dbReference type="AlphaFoldDB" id="A0A7W1XQK0"/>
<dbReference type="Pfam" id="PF00497">
    <property type="entry name" value="SBP_bac_3"/>
    <property type="match status" value="1"/>
</dbReference>
<comment type="subcellular location">
    <subcellularLocation>
        <location evidence="1">Cell envelope</location>
    </subcellularLocation>
</comment>
<dbReference type="SMART" id="SM00079">
    <property type="entry name" value="PBPe"/>
    <property type="match status" value="1"/>
</dbReference>
<dbReference type="CDD" id="cd13713">
    <property type="entry name" value="PBP2_Cystine_like_1"/>
    <property type="match status" value="1"/>
</dbReference>
<accession>A0A7W1XQK0</accession>
<proteinExistence type="inferred from homology"/>
<dbReference type="PANTHER" id="PTHR35936:SF34">
    <property type="entry name" value="ABC TRANSPORTER EXTRACELLULAR-BINDING PROTEIN YCKB-RELATED"/>
    <property type="match status" value="1"/>
</dbReference>
<comment type="caution">
    <text evidence="7">The sequence shown here is derived from an EMBL/GenBank/DDBJ whole genome shotgun (WGS) entry which is preliminary data.</text>
</comment>
<comment type="similarity">
    <text evidence="2 4">Belongs to the bacterial solute-binding protein 3 family.</text>
</comment>
<protein>
    <submittedName>
        <fullName evidence="7">Transporter substrate-binding domain-containing protein</fullName>
    </submittedName>
</protein>
<dbReference type="EMBL" id="JACEOL010000009">
    <property type="protein sequence ID" value="MBA4601443.1"/>
    <property type="molecule type" value="Genomic_DNA"/>
</dbReference>
<dbReference type="Proteomes" id="UP000538292">
    <property type="component" value="Unassembled WGS sequence"/>
</dbReference>
<feature type="domain" description="Ionotropic glutamate receptor C-terminal" evidence="6">
    <location>
        <begin position="44"/>
        <end position="263"/>
    </location>
</feature>
<gene>
    <name evidence="7" type="ORF">H2C83_03730</name>
</gene>
<feature type="domain" description="Solute-binding protein family 3/N-terminal" evidence="5">
    <location>
        <begin position="44"/>
        <end position="264"/>
    </location>
</feature>
<evidence type="ECO:0000256" key="3">
    <source>
        <dbReference type="ARBA" id="ARBA00022729"/>
    </source>
</evidence>
<evidence type="ECO:0000256" key="2">
    <source>
        <dbReference type="ARBA" id="ARBA00010333"/>
    </source>
</evidence>
<dbReference type="GO" id="GO:0015276">
    <property type="term" value="F:ligand-gated monoatomic ion channel activity"/>
    <property type="evidence" value="ECO:0007669"/>
    <property type="project" value="InterPro"/>
</dbReference>
<dbReference type="InterPro" id="IPR001320">
    <property type="entry name" value="Iontro_rcpt_C"/>
</dbReference>
<evidence type="ECO:0000256" key="4">
    <source>
        <dbReference type="RuleBase" id="RU003744"/>
    </source>
</evidence>
<name>A0A7W1XQK0_9BACL</name>
<dbReference type="Gene3D" id="3.40.190.10">
    <property type="entry name" value="Periplasmic binding protein-like II"/>
    <property type="match status" value="2"/>
</dbReference>
<dbReference type="InterPro" id="IPR001638">
    <property type="entry name" value="Solute-binding_3/MltF_N"/>
</dbReference>
<evidence type="ECO:0000313" key="7">
    <source>
        <dbReference type="EMBL" id="MBA4601443.1"/>
    </source>
</evidence>